<dbReference type="PANTHER" id="PTHR18964:SF169">
    <property type="entry name" value="N-ACETYLMANNOSAMINE KINASE"/>
    <property type="match status" value="1"/>
</dbReference>
<proteinExistence type="inferred from homology"/>
<accession>A0ABS9XHH9</accession>
<dbReference type="SUPFAM" id="SSF53067">
    <property type="entry name" value="Actin-like ATPase domain"/>
    <property type="match status" value="1"/>
</dbReference>
<sequence length="312" mass="32453">MTSTVARLTGAPIPVLDIGGTHVTAALVDFATGRPVPSSVLRRPLGSDAAAADILDAIALAALELPAEHRLSWGVAMPGPFDYDTGVGRFAGIGKFESLSGVDVGAGLRRRLAHRAERLCFLNDADAFAIGEYHAGAAAGHERVVCLTLGTGVGSSFLRDGRPVHEGPEVPPGGHVHRLTVDDRPLEDLVSRRAIRARYARSAAVADDAALPDVHQIAAWATKGDPAAQEAFRYAFETLGQALAPWIDRFEATAVVIGGSMAQSWDLIHPALTAGLVRTGGTTARVLPAGQPAQAPLIGAAHWAQDTTSAAP</sequence>
<evidence type="ECO:0000313" key="3">
    <source>
        <dbReference type="Proteomes" id="UP001165270"/>
    </source>
</evidence>
<evidence type="ECO:0000313" key="2">
    <source>
        <dbReference type="EMBL" id="MCI3241530.1"/>
    </source>
</evidence>
<dbReference type="EMBL" id="JALDAX010000006">
    <property type="protein sequence ID" value="MCI3241530.1"/>
    <property type="molecule type" value="Genomic_DNA"/>
</dbReference>
<keyword evidence="3" id="KW-1185">Reference proteome</keyword>
<dbReference type="Proteomes" id="UP001165270">
    <property type="component" value="Unassembled WGS sequence"/>
</dbReference>
<dbReference type="InterPro" id="IPR043129">
    <property type="entry name" value="ATPase_NBD"/>
</dbReference>
<name>A0ABS9XHH9_9ACTN</name>
<organism evidence="2 3">
    <name type="scientific">Streptomyces spinosisporus</name>
    <dbReference type="NCBI Taxonomy" id="2927582"/>
    <lineage>
        <taxon>Bacteria</taxon>
        <taxon>Bacillati</taxon>
        <taxon>Actinomycetota</taxon>
        <taxon>Actinomycetes</taxon>
        <taxon>Kitasatosporales</taxon>
        <taxon>Streptomycetaceae</taxon>
        <taxon>Streptomyces</taxon>
    </lineage>
</organism>
<dbReference type="RefSeq" id="WP_242710202.1">
    <property type="nucleotide sequence ID" value="NZ_JALDAX010000006.1"/>
</dbReference>
<comment type="caution">
    <text evidence="2">The sequence shown here is derived from an EMBL/GenBank/DDBJ whole genome shotgun (WGS) entry which is preliminary data.</text>
</comment>
<protein>
    <submittedName>
        <fullName evidence="2">ROK family protein</fullName>
    </submittedName>
</protein>
<reference evidence="2" key="1">
    <citation type="submission" date="2022-03" db="EMBL/GenBank/DDBJ databases">
        <title>Streptomyces 7R015 and 7R016 isolated from Barleria lupulina in Thailand.</title>
        <authorList>
            <person name="Kanchanasin P."/>
            <person name="Phongsopitanun W."/>
            <person name="Tanasupawat S."/>
        </authorList>
    </citation>
    <scope>NUCLEOTIDE SEQUENCE</scope>
    <source>
        <strain evidence="2">7R016</strain>
    </source>
</reference>
<dbReference type="Pfam" id="PF00480">
    <property type="entry name" value="ROK"/>
    <property type="match status" value="1"/>
</dbReference>
<dbReference type="Gene3D" id="3.30.420.40">
    <property type="match status" value="2"/>
</dbReference>
<comment type="similarity">
    <text evidence="1">Belongs to the ROK (NagC/XylR) family.</text>
</comment>
<evidence type="ECO:0000256" key="1">
    <source>
        <dbReference type="ARBA" id="ARBA00006479"/>
    </source>
</evidence>
<gene>
    <name evidence="2" type="ORF">MQN93_17575</name>
</gene>
<dbReference type="PANTHER" id="PTHR18964">
    <property type="entry name" value="ROK (REPRESSOR, ORF, KINASE) FAMILY"/>
    <property type="match status" value="1"/>
</dbReference>
<dbReference type="InterPro" id="IPR000600">
    <property type="entry name" value="ROK"/>
</dbReference>